<organism evidence="1 2">
    <name type="scientific">Gossypium australe</name>
    <dbReference type="NCBI Taxonomy" id="47621"/>
    <lineage>
        <taxon>Eukaryota</taxon>
        <taxon>Viridiplantae</taxon>
        <taxon>Streptophyta</taxon>
        <taxon>Embryophyta</taxon>
        <taxon>Tracheophyta</taxon>
        <taxon>Spermatophyta</taxon>
        <taxon>Magnoliopsida</taxon>
        <taxon>eudicotyledons</taxon>
        <taxon>Gunneridae</taxon>
        <taxon>Pentapetalae</taxon>
        <taxon>rosids</taxon>
        <taxon>malvids</taxon>
        <taxon>Malvales</taxon>
        <taxon>Malvaceae</taxon>
        <taxon>Malvoideae</taxon>
        <taxon>Gossypium</taxon>
    </lineage>
</organism>
<keyword evidence="1" id="KW-0808">Transferase</keyword>
<dbReference type="Gene3D" id="3.60.10.10">
    <property type="entry name" value="Endonuclease/exonuclease/phosphatase"/>
    <property type="match status" value="1"/>
</dbReference>
<evidence type="ECO:0000313" key="2">
    <source>
        <dbReference type="Proteomes" id="UP000325315"/>
    </source>
</evidence>
<keyword evidence="1" id="KW-0548">Nucleotidyltransferase</keyword>
<protein>
    <submittedName>
        <fullName evidence="1">Reverse transcriptase</fullName>
    </submittedName>
</protein>
<keyword evidence="1" id="KW-0695">RNA-directed DNA polymerase</keyword>
<dbReference type="OrthoDB" id="1001419at2759"/>
<dbReference type="GO" id="GO:0003964">
    <property type="term" value="F:RNA-directed DNA polymerase activity"/>
    <property type="evidence" value="ECO:0007669"/>
    <property type="project" value="UniProtKB-KW"/>
</dbReference>
<proteinExistence type="predicted"/>
<reference evidence="2" key="1">
    <citation type="journal article" date="2019" name="Plant Biotechnol. J.">
        <title>Genome sequencing of the Australian wild diploid species Gossypium australe highlights disease resistance and delayed gland morphogenesis.</title>
        <authorList>
            <person name="Cai Y."/>
            <person name="Cai X."/>
            <person name="Wang Q."/>
            <person name="Wang P."/>
            <person name="Zhang Y."/>
            <person name="Cai C."/>
            <person name="Xu Y."/>
            <person name="Wang K."/>
            <person name="Zhou Z."/>
            <person name="Wang C."/>
            <person name="Geng S."/>
            <person name="Li B."/>
            <person name="Dong Q."/>
            <person name="Hou Y."/>
            <person name="Wang H."/>
            <person name="Ai P."/>
            <person name="Liu Z."/>
            <person name="Yi F."/>
            <person name="Sun M."/>
            <person name="An G."/>
            <person name="Cheng J."/>
            <person name="Zhang Y."/>
            <person name="Shi Q."/>
            <person name="Xie Y."/>
            <person name="Shi X."/>
            <person name="Chang Y."/>
            <person name="Huang F."/>
            <person name="Chen Y."/>
            <person name="Hong S."/>
            <person name="Mi L."/>
            <person name="Sun Q."/>
            <person name="Zhang L."/>
            <person name="Zhou B."/>
            <person name="Peng R."/>
            <person name="Zhang X."/>
            <person name="Liu F."/>
        </authorList>
    </citation>
    <scope>NUCLEOTIDE SEQUENCE [LARGE SCALE GENOMIC DNA]</scope>
    <source>
        <strain evidence="2">cv. PA1801</strain>
    </source>
</reference>
<evidence type="ECO:0000313" key="1">
    <source>
        <dbReference type="EMBL" id="KAA3460773.1"/>
    </source>
</evidence>
<dbReference type="PANTHER" id="PTHR33710">
    <property type="entry name" value="BNAC02G09200D PROTEIN"/>
    <property type="match status" value="1"/>
</dbReference>
<dbReference type="EMBL" id="SMMG02000009">
    <property type="protein sequence ID" value="KAA3460773.1"/>
    <property type="molecule type" value="Genomic_DNA"/>
</dbReference>
<name>A0A5B6UTI8_9ROSI</name>
<sequence>MPWLVAGDFNEIMFSFEKQGGRIREERQMEAFREVLEDYELADLGFSGQWYTWERGGLARNNIMKRLDRGVANTKWWNLFSNFEVNHLQHSFSDHCPLVCEEHIKNVWLSNNQDVLVKFKELGRSLQGWSKREKKSRDQRAYELNGRLRELGECEISEDVLEEITGIKFELNLEADKEEIYWEQRARTNWLKMGTKIQLFSIKVQHIEGGKIRSMGWRMNSVL</sequence>
<dbReference type="SUPFAM" id="SSF56219">
    <property type="entry name" value="DNase I-like"/>
    <property type="match status" value="1"/>
</dbReference>
<dbReference type="InterPro" id="IPR036691">
    <property type="entry name" value="Endo/exonu/phosph_ase_sf"/>
</dbReference>
<dbReference type="Proteomes" id="UP000325315">
    <property type="component" value="Unassembled WGS sequence"/>
</dbReference>
<accession>A0A5B6UTI8</accession>
<dbReference type="AlphaFoldDB" id="A0A5B6UTI8"/>
<gene>
    <name evidence="1" type="ORF">EPI10_027401</name>
</gene>
<keyword evidence="2" id="KW-1185">Reference proteome</keyword>
<dbReference type="PANTHER" id="PTHR33710:SF62">
    <property type="entry name" value="DUF4283 DOMAIN PROTEIN"/>
    <property type="match status" value="1"/>
</dbReference>
<comment type="caution">
    <text evidence="1">The sequence shown here is derived from an EMBL/GenBank/DDBJ whole genome shotgun (WGS) entry which is preliminary data.</text>
</comment>